<dbReference type="Proteomes" id="UP000076715">
    <property type="component" value="Unassembled WGS sequence"/>
</dbReference>
<name>A0A163B233_9FLAO</name>
<protein>
    <recommendedName>
        <fullName evidence="3">Helix-turn-helix type 11 domain-containing protein</fullName>
    </recommendedName>
</protein>
<dbReference type="OrthoDB" id="1122873at2"/>
<proteinExistence type="predicted"/>
<evidence type="ECO:0000313" key="2">
    <source>
        <dbReference type="Proteomes" id="UP000076715"/>
    </source>
</evidence>
<organism evidence="1 2">
    <name type="scientific">Aquimarina aggregata</name>
    <dbReference type="NCBI Taxonomy" id="1642818"/>
    <lineage>
        <taxon>Bacteria</taxon>
        <taxon>Pseudomonadati</taxon>
        <taxon>Bacteroidota</taxon>
        <taxon>Flavobacteriia</taxon>
        <taxon>Flavobacteriales</taxon>
        <taxon>Flavobacteriaceae</taxon>
        <taxon>Aquimarina</taxon>
    </lineage>
</organism>
<dbReference type="RefSeq" id="WP_066313177.1">
    <property type="nucleotide sequence ID" value="NZ_CANLSS010000002.1"/>
</dbReference>
<dbReference type="STRING" id="1642818.AWE51_23910"/>
<evidence type="ECO:0008006" key="3">
    <source>
        <dbReference type="Google" id="ProtNLM"/>
    </source>
</evidence>
<gene>
    <name evidence="1" type="ORF">AWE51_23910</name>
</gene>
<dbReference type="AlphaFoldDB" id="A0A163B233"/>
<evidence type="ECO:0000313" key="1">
    <source>
        <dbReference type="EMBL" id="KZS41001.1"/>
    </source>
</evidence>
<dbReference type="EMBL" id="LQRT01000008">
    <property type="protein sequence ID" value="KZS41001.1"/>
    <property type="molecule type" value="Genomic_DNA"/>
</dbReference>
<keyword evidence="2" id="KW-1185">Reference proteome</keyword>
<sequence>MNVIIKHIKLIERIDQLVRLKSTGTPEALACRLGISKTKLYRTISTMKALNAPVIYDVALKSFVYEQNVGFRFGFYEQKEFRNKKLTNTA</sequence>
<accession>A0A163B233</accession>
<comment type="caution">
    <text evidence="1">The sequence shown here is derived from an EMBL/GenBank/DDBJ whole genome shotgun (WGS) entry which is preliminary data.</text>
</comment>
<reference evidence="1 2" key="1">
    <citation type="submission" date="2016-01" db="EMBL/GenBank/DDBJ databases">
        <title>The draft genome sequence of Aquimarina sp. RZW4-3-2.</title>
        <authorList>
            <person name="Wang Y."/>
        </authorList>
    </citation>
    <scope>NUCLEOTIDE SEQUENCE [LARGE SCALE GENOMIC DNA]</scope>
    <source>
        <strain evidence="1 2">RZW4-3-2</strain>
    </source>
</reference>